<dbReference type="InterPro" id="IPR002941">
    <property type="entry name" value="DNA_methylase_N4/N6"/>
</dbReference>
<evidence type="ECO:0000259" key="5">
    <source>
        <dbReference type="Pfam" id="PF01555"/>
    </source>
</evidence>
<dbReference type="EMBL" id="JALNMJ010000004">
    <property type="protein sequence ID" value="MCK7611985.1"/>
    <property type="molecule type" value="Genomic_DNA"/>
</dbReference>
<protein>
    <recommendedName>
        <fullName evidence="4">Methyltransferase</fullName>
        <ecNumber evidence="4">2.1.1.-</ecNumber>
    </recommendedName>
</protein>
<comment type="caution">
    <text evidence="6">The sequence shown here is derived from an EMBL/GenBank/DDBJ whole genome shotgun (WGS) entry which is preliminary data.</text>
</comment>
<keyword evidence="1" id="KW-0489">Methyltransferase</keyword>
<feature type="domain" description="DNA methylase N-4/N-6" evidence="5">
    <location>
        <begin position="68"/>
        <end position="228"/>
    </location>
</feature>
<evidence type="ECO:0000313" key="7">
    <source>
        <dbReference type="Proteomes" id="UP001431221"/>
    </source>
</evidence>
<reference evidence="6" key="1">
    <citation type="submission" date="2022-04" db="EMBL/GenBank/DDBJ databases">
        <title>Roseibium sp. CAU 1639 isolated from mud.</title>
        <authorList>
            <person name="Kim W."/>
        </authorList>
    </citation>
    <scope>NUCLEOTIDE SEQUENCE</scope>
    <source>
        <strain evidence="6">CAU 1639</strain>
    </source>
</reference>
<dbReference type="RefSeq" id="WP_248152745.1">
    <property type="nucleotide sequence ID" value="NZ_JALNMJ010000004.1"/>
</dbReference>
<sequence length="271" mass="30336">MPTASFLDGQIQLFLGDAREIVPALNRKFRVACYDAPYLLTSGGSARSSAKHKVMSGGWMAGYDNSGMLMETDITWKEIMQLAASCLEPDADVYAFTNDKNQYEAQREAFAAGLKFHNLLVWDKKTATANGWYMKNCEFVLYFYRGRARRIANCGDKQLVTYPHRDETNHPTEKPVPLVESYIRNSALPGESVIDMFMGSGTTALACLRTGNPFVGVEIDPAHFETATRRVERALSEHQIDLSGFRRGNRRSTFQQCDLEDFVGTKGVQAC</sequence>
<comment type="catalytic activity">
    <reaction evidence="3">
        <text>a 2'-deoxyadenosine in DNA + S-adenosyl-L-methionine = an N(6)-methyl-2'-deoxyadenosine in DNA + S-adenosyl-L-homocysteine + H(+)</text>
        <dbReference type="Rhea" id="RHEA:15197"/>
        <dbReference type="Rhea" id="RHEA-COMP:12418"/>
        <dbReference type="Rhea" id="RHEA-COMP:12419"/>
        <dbReference type="ChEBI" id="CHEBI:15378"/>
        <dbReference type="ChEBI" id="CHEBI:57856"/>
        <dbReference type="ChEBI" id="CHEBI:59789"/>
        <dbReference type="ChEBI" id="CHEBI:90615"/>
        <dbReference type="ChEBI" id="CHEBI:90616"/>
        <dbReference type="EC" id="2.1.1.72"/>
    </reaction>
</comment>
<dbReference type="SUPFAM" id="SSF53335">
    <property type="entry name" value="S-adenosyl-L-methionine-dependent methyltransferases"/>
    <property type="match status" value="1"/>
</dbReference>
<evidence type="ECO:0000256" key="1">
    <source>
        <dbReference type="ARBA" id="ARBA00022603"/>
    </source>
</evidence>
<dbReference type="Gene3D" id="3.40.50.150">
    <property type="entry name" value="Vaccinia Virus protein VP39"/>
    <property type="match status" value="1"/>
</dbReference>
<evidence type="ECO:0000256" key="2">
    <source>
        <dbReference type="ARBA" id="ARBA00022679"/>
    </source>
</evidence>
<keyword evidence="7" id="KW-1185">Reference proteome</keyword>
<evidence type="ECO:0000256" key="3">
    <source>
        <dbReference type="ARBA" id="ARBA00047942"/>
    </source>
</evidence>
<dbReference type="InterPro" id="IPR001091">
    <property type="entry name" value="RM_Methyltransferase"/>
</dbReference>
<dbReference type="Pfam" id="PF01555">
    <property type="entry name" value="N6_N4_Mtase"/>
    <property type="match status" value="1"/>
</dbReference>
<organism evidence="6 7">
    <name type="scientific">Roseibium sediminicola</name>
    <dbReference type="NCBI Taxonomy" id="2933272"/>
    <lineage>
        <taxon>Bacteria</taxon>
        <taxon>Pseudomonadati</taxon>
        <taxon>Pseudomonadota</taxon>
        <taxon>Alphaproteobacteria</taxon>
        <taxon>Hyphomicrobiales</taxon>
        <taxon>Stappiaceae</taxon>
        <taxon>Roseibium</taxon>
    </lineage>
</organism>
<evidence type="ECO:0000256" key="4">
    <source>
        <dbReference type="RuleBase" id="RU362026"/>
    </source>
</evidence>
<dbReference type="InterPro" id="IPR029063">
    <property type="entry name" value="SAM-dependent_MTases_sf"/>
</dbReference>
<proteinExistence type="inferred from homology"/>
<accession>A0ABT0GRY0</accession>
<dbReference type="Proteomes" id="UP001431221">
    <property type="component" value="Unassembled WGS sequence"/>
</dbReference>
<keyword evidence="2" id="KW-0808">Transferase</keyword>
<evidence type="ECO:0000313" key="6">
    <source>
        <dbReference type="EMBL" id="MCK7611985.1"/>
    </source>
</evidence>
<comment type="similarity">
    <text evidence="4">Belongs to the N(4)/N(6)-methyltransferase family.</text>
</comment>
<dbReference type="EC" id="2.1.1.-" evidence="4"/>
<name>A0ABT0GRY0_9HYPH</name>
<gene>
    <name evidence="6" type="ORF">M0H32_07430</name>
</gene>
<dbReference type="PRINTS" id="PR00508">
    <property type="entry name" value="S21N4MTFRASE"/>
</dbReference>